<evidence type="ECO:0000313" key="2">
    <source>
        <dbReference type="EMBL" id="QDS98883.1"/>
    </source>
</evidence>
<dbReference type="RefSeq" id="WP_145060159.1">
    <property type="nucleotide sequence ID" value="NZ_CP036263.1"/>
</dbReference>
<dbReference type="KEGG" id="amob:HG15A2_21700"/>
<dbReference type="AlphaFoldDB" id="A0A517MVH9"/>
<proteinExistence type="predicted"/>
<feature type="compositionally biased region" description="Basic residues" evidence="1">
    <location>
        <begin position="10"/>
        <end position="21"/>
    </location>
</feature>
<evidence type="ECO:0000313" key="3">
    <source>
        <dbReference type="Proteomes" id="UP000319852"/>
    </source>
</evidence>
<dbReference type="Proteomes" id="UP000319852">
    <property type="component" value="Chromosome"/>
</dbReference>
<protein>
    <submittedName>
        <fullName evidence="2">Uncharacterized protein</fullName>
    </submittedName>
</protein>
<dbReference type="EMBL" id="CP036263">
    <property type="protein sequence ID" value="QDS98883.1"/>
    <property type="molecule type" value="Genomic_DNA"/>
</dbReference>
<sequence>MSKTTESTSKKKTKKKDKLPKCCRRKERGGATYKYWGKNYIFDVQRAMELVQDGREPTEVEDESVRLSVKNSWIDDVHVTHVDPTKPGIIAHVFAKADDGDDIHAHVLIDGNHRAARCLQLEKPYFAYVLTEQESKDILIRKPVKSFTKVNEDE</sequence>
<gene>
    <name evidence="2" type="ORF">HG15A2_21700</name>
</gene>
<feature type="region of interest" description="Disordered" evidence="1">
    <location>
        <begin position="1"/>
        <end position="21"/>
    </location>
</feature>
<keyword evidence="3" id="KW-1185">Reference proteome</keyword>
<organism evidence="2 3">
    <name type="scientific">Adhaeretor mobilis</name>
    <dbReference type="NCBI Taxonomy" id="1930276"/>
    <lineage>
        <taxon>Bacteria</taxon>
        <taxon>Pseudomonadati</taxon>
        <taxon>Planctomycetota</taxon>
        <taxon>Planctomycetia</taxon>
        <taxon>Pirellulales</taxon>
        <taxon>Lacipirellulaceae</taxon>
        <taxon>Adhaeretor</taxon>
    </lineage>
</organism>
<accession>A0A517MVH9</accession>
<dbReference type="OrthoDB" id="280619at2"/>
<name>A0A517MVH9_9BACT</name>
<evidence type="ECO:0000256" key="1">
    <source>
        <dbReference type="SAM" id="MobiDB-lite"/>
    </source>
</evidence>
<reference evidence="2 3" key="1">
    <citation type="submission" date="2019-02" db="EMBL/GenBank/DDBJ databases">
        <title>Deep-cultivation of Planctomycetes and their phenomic and genomic characterization uncovers novel biology.</title>
        <authorList>
            <person name="Wiegand S."/>
            <person name="Jogler M."/>
            <person name="Boedeker C."/>
            <person name="Pinto D."/>
            <person name="Vollmers J."/>
            <person name="Rivas-Marin E."/>
            <person name="Kohn T."/>
            <person name="Peeters S.H."/>
            <person name="Heuer A."/>
            <person name="Rast P."/>
            <person name="Oberbeckmann S."/>
            <person name="Bunk B."/>
            <person name="Jeske O."/>
            <person name="Meyerdierks A."/>
            <person name="Storesund J.E."/>
            <person name="Kallscheuer N."/>
            <person name="Luecker S."/>
            <person name="Lage O.M."/>
            <person name="Pohl T."/>
            <person name="Merkel B.J."/>
            <person name="Hornburger P."/>
            <person name="Mueller R.-W."/>
            <person name="Bruemmer F."/>
            <person name="Labrenz M."/>
            <person name="Spormann A.M."/>
            <person name="Op den Camp H."/>
            <person name="Overmann J."/>
            <person name="Amann R."/>
            <person name="Jetten M.S.M."/>
            <person name="Mascher T."/>
            <person name="Medema M.H."/>
            <person name="Devos D.P."/>
            <person name="Kaster A.-K."/>
            <person name="Ovreas L."/>
            <person name="Rohde M."/>
            <person name="Galperin M.Y."/>
            <person name="Jogler C."/>
        </authorList>
    </citation>
    <scope>NUCLEOTIDE SEQUENCE [LARGE SCALE GENOMIC DNA]</scope>
    <source>
        <strain evidence="2 3">HG15A2</strain>
    </source>
</reference>